<proteinExistence type="predicted"/>
<feature type="compositionally biased region" description="Acidic residues" evidence="1">
    <location>
        <begin position="1502"/>
        <end position="1512"/>
    </location>
</feature>
<dbReference type="Proteomes" id="UP001175353">
    <property type="component" value="Unassembled WGS sequence"/>
</dbReference>
<evidence type="ECO:0000313" key="3">
    <source>
        <dbReference type="EMBL" id="KAK0324584.1"/>
    </source>
</evidence>
<reference evidence="3" key="1">
    <citation type="submission" date="2021-12" db="EMBL/GenBank/DDBJ databases">
        <title>Black yeast isolated from Biological Soil Crust.</title>
        <authorList>
            <person name="Kurbessoian T."/>
        </authorList>
    </citation>
    <scope>NUCLEOTIDE SEQUENCE</scope>
    <source>
        <strain evidence="3">CCFEE 5208</strain>
    </source>
</reference>
<dbReference type="InterPro" id="IPR005062">
    <property type="entry name" value="SAC3/GANP/THP3_conserved"/>
</dbReference>
<dbReference type="GO" id="GO:0006406">
    <property type="term" value="P:mRNA export from nucleus"/>
    <property type="evidence" value="ECO:0007669"/>
    <property type="project" value="TreeGrafter"/>
</dbReference>
<reference evidence="4" key="2">
    <citation type="submission" date="2023-06" db="EMBL/GenBank/DDBJ databases">
        <title>Black Yeasts Isolated from many extreme environments.</title>
        <authorList>
            <person name="Coleine C."/>
            <person name="Stajich J.E."/>
            <person name="Selbmann L."/>
        </authorList>
    </citation>
    <scope>NUCLEOTIDE SEQUENCE</scope>
    <source>
        <strain evidence="4">CCFEE 5200</strain>
    </source>
</reference>
<feature type="region of interest" description="Disordered" evidence="1">
    <location>
        <begin position="733"/>
        <end position="826"/>
    </location>
</feature>
<dbReference type="PANTHER" id="PTHR12436:SF3">
    <property type="entry name" value="GERMINAL-CENTER ASSOCIATED NUCLEAR PROTEIN"/>
    <property type="match status" value="1"/>
</dbReference>
<evidence type="ECO:0000313" key="5">
    <source>
        <dbReference type="Proteomes" id="UP001175353"/>
    </source>
</evidence>
<feature type="compositionally biased region" description="Polar residues" evidence="1">
    <location>
        <begin position="1298"/>
        <end position="1310"/>
    </location>
</feature>
<dbReference type="InterPro" id="IPR045107">
    <property type="entry name" value="SAC3/GANP/THP3"/>
</dbReference>
<feature type="compositionally biased region" description="Basic and acidic residues" evidence="1">
    <location>
        <begin position="938"/>
        <end position="952"/>
    </location>
</feature>
<feature type="compositionally biased region" description="Polar residues" evidence="1">
    <location>
        <begin position="738"/>
        <end position="771"/>
    </location>
</feature>
<feature type="domain" description="SAC3/GANP/THP3 conserved" evidence="2">
    <location>
        <begin position="138"/>
        <end position="459"/>
    </location>
</feature>
<feature type="region of interest" description="Disordered" evidence="1">
    <location>
        <begin position="1007"/>
        <end position="1047"/>
    </location>
</feature>
<feature type="compositionally biased region" description="Acidic residues" evidence="1">
    <location>
        <begin position="1545"/>
        <end position="1573"/>
    </location>
</feature>
<name>A0AAN6KMK3_9PEZI</name>
<feature type="compositionally biased region" description="Basic and acidic residues" evidence="1">
    <location>
        <begin position="1254"/>
        <end position="1267"/>
    </location>
</feature>
<evidence type="ECO:0000313" key="4">
    <source>
        <dbReference type="EMBL" id="KAK0990849.1"/>
    </source>
</evidence>
<feature type="region of interest" description="Disordered" evidence="1">
    <location>
        <begin position="1182"/>
        <end position="1209"/>
    </location>
</feature>
<feature type="compositionally biased region" description="Polar residues" evidence="1">
    <location>
        <begin position="1185"/>
        <end position="1195"/>
    </location>
</feature>
<feature type="region of interest" description="Disordered" evidence="1">
    <location>
        <begin position="574"/>
        <end position="634"/>
    </location>
</feature>
<feature type="compositionally biased region" description="Acidic residues" evidence="1">
    <location>
        <begin position="1587"/>
        <end position="1607"/>
    </location>
</feature>
<evidence type="ECO:0000259" key="2">
    <source>
        <dbReference type="Pfam" id="PF03399"/>
    </source>
</evidence>
<dbReference type="Proteomes" id="UP001168146">
    <property type="component" value="Unassembled WGS sequence"/>
</dbReference>
<feature type="region of interest" description="Disordered" evidence="1">
    <location>
        <begin position="1500"/>
        <end position="1617"/>
    </location>
</feature>
<dbReference type="EMBL" id="JAUJLE010000069">
    <property type="protein sequence ID" value="KAK0990849.1"/>
    <property type="molecule type" value="Genomic_DNA"/>
</dbReference>
<dbReference type="GO" id="GO:0070390">
    <property type="term" value="C:transcription export complex 2"/>
    <property type="evidence" value="ECO:0007669"/>
    <property type="project" value="TreeGrafter"/>
</dbReference>
<gene>
    <name evidence="4" type="primary">SAC3_2</name>
    <name evidence="3" type="ORF">LTR82_004289</name>
    <name evidence="4" type="ORF">LTR91_008791</name>
</gene>
<feature type="region of interest" description="Disordered" evidence="1">
    <location>
        <begin position="932"/>
        <end position="964"/>
    </location>
</feature>
<accession>A0AAN6KMK3</accession>
<keyword evidence="5" id="KW-1185">Reference proteome</keyword>
<feature type="compositionally biased region" description="Low complexity" evidence="1">
    <location>
        <begin position="1316"/>
        <end position="1327"/>
    </location>
</feature>
<feature type="compositionally biased region" description="Polar residues" evidence="1">
    <location>
        <begin position="953"/>
        <end position="964"/>
    </location>
</feature>
<feature type="compositionally biased region" description="Basic and acidic residues" evidence="1">
    <location>
        <begin position="1030"/>
        <end position="1047"/>
    </location>
</feature>
<feature type="region of interest" description="Disordered" evidence="1">
    <location>
        <begin position="1"/>
        <end position="91"/>
    </location>
</feature>
<dbReference type="EMBL" id="JASUXU010000009">
    <property type="protein sequence ID" value="KAK0324584.1"/>
    <property type="molecule type" value="Genomic_DNA"/>
</dbReference>
<organism evidence="4 5">
    <name type="scientific">Friedmanniomyces endolithicus</name>
    <dbReference type="NCBI Taxonomy" id="329885"/>
    <lineage>
        <taxon>Eukaryota</taxon>
        <taxon>Fungi</taxon>
        <taxon>Dikarya</taxon>
        <taxon>Ascomycota</taxon>
        <taxon>Pezizomycotina</taxon>
        <taxon>Dothideomycetes</taxon>
        <taxon>Dothideomycetidae</taxon>
        <taxon>Mycosphaerellales</taxon>
        <taxon>Teratosphaeriaceae</taxon>
        <taxon>Friedmanniomyces</taxon>
    </lineage>
</organism>
<feature type="region of interest" description="Disordered" evidence="1">
    <location>
        <begin position="1082"/>
        <end position="1147"/>
    </location>
</feature>
<feature type="compositionally biased region" description="Acidic residues" evidence="1">
    <location>
        <begin position="1470"/>
        <end position="1479"/>
    </location>
</feature>
<comment type="caution">
    <text evidence="4">The sequence shown here is derived from an EMBL/GenBank/DDBJ whole genome shotgun (WGS) entry which is preliminary data.</text>
</comment>
<feature type="compositionally biased region" description="Polar residues" evidence="1">
    <location>
        <begin position="1010"/>
        <end position="1020"/>
    </location>
</feature>
<dbReference type="GO" id="GO:0005737">
    <property type="term" value="C:cytoplasm"/>
    <property type="evidence" value="ECO:0007669"/>
    <property type="project" value="TreeGrafter"/>
</dbReference>
<dbReference type="Gene3D" id="1.25.40.990">
    <property type="match status" value="1"/>
</dbReference>
<feature type="region of interest" description="Disordered" evidence="1">
    <location>
        <begin position="1246"/>
        <end position="1327"/>
    </location>
</feature>
<dbReference type="PANTHER" id="PTHR12436">
    <property type="entry name" value="80 KDA MCM3-ASSOCIATED PROTEIN"/>
    <property type="match status" value="1"/>
</dbReference>
<feature type="compositionally biased region" description="Low complexity" evidence="1">
    <location>
        <begin position="34"/>
        <end position="55"/>
    </location>
</feature>
<feature type="compositionally biased region" description="Polar residues" evidence="1">
    <location>
        <begin position="577"/>
        <end position="594"/>
    </location>
</feature>
<dbReference type="Pfam" id="PF03399">
    <property type="entry name" value="SAC3_GANP"/>
    <property type="match status" value="1"/>
</dbReference>
<feature type="region of interest" description="Disordered" evidence="1">
    <location>
        <begin position="1470"/>
        <end position="1489"/>
    </location>
</feature>
<feature type="compositionally biased region" description="Polar residues" evidence="1">
    <location>
        <begin position="779"/>
        <end position="825"/>
    </location>
</feature>
<feature type="compositionally biased region" description="Basic and acidic residues" evidence="1">
    <location>
        <begin position="1094"/>
        <end position="1115"/>
    </location>
</feature>
<evidence type="ECO:0000256" key="1">
    <source>
        <dbReference type="SAM" id="MobiDB-lite"/>
    </source>
</evidence>
<protein>
    <submittedName>
        <fullName evidence="4">Actin cytoskeleton and mitosis protein</fullName>
    </submittedName>
</protein>
<sequence length="1641" mass="179728">MSLARGRGARTRGSGGGEGIASRGASTSRGFAFQGSAQRGSTASGRGARGQASRSNAPRASRGFQAPARLNGSHTEEGEAGAFGGSHPLGNWGDRFEALTKARGRERAGAILQGLIADPDRPRSLAEAITPVGTCRDMCAEFERVQRAAQNDVWREEMSVSQGLQNNGKPEPDESRMVKKFRRAAAGLEEQLPSDLRPPFVLKQTCDYLFDEVVGHAPALEKVHHFVWDRTRAVRNDFSIQQLTKAEDLRTAIDCYERIARFHILSLHQLAVHPRPYDNYDAQQEREQLDRTLLSLMQYYDDSRGQIDLPNESEFRAYCVIFQLQDPIPDMEDRAQTWPRHIMKDGKVRKALDLYAAACNTADAQGPLKPRARHPIAQQDFRRFWTLVDSKQVSYLMACVAEIYFNLVRRTTLNAISRGFRQRAVLSPTDFTPDLLRELFMLDDDEQVHTFCEAYGFSFAAREDNQEEYLDLRSMRSAELPQPSANLPKQWRSHVVEDKRFGRTLPSIINGMTVRQAQQAGLVVEEDQHEQEAVMEDAEEVIELPMEARSGPFEEESNDQATDDEQSLFVPQAGKINPTSTQPQLTNGFGTGSKTAGPVATGPASFSFGKPSGDSLVLPTTASDGVTPKPPQTSFPVSKPLFDFLTTPGAPAPNAPVSAGAAGKPSFNFLATPSVPSSSVASSVASKPQSQATKSSFSFEPPVFDRNTAFSFSQPTADAQVKPAVPINSVFAAPPPANGQTKPYSFSSFQQTPDVSSSVDKVQDPNETLSTMPPGAVWGQQTNAEGATSLPSQMEQPETRPSQVHFTSPSLIQGTQPTKPASPSISVERRNSLNKTYKPPKPSPLAHASSLEDVTVPTAEELFTRLAKEVFHAGVSGFLDQYIEYTVRHAIMKAQEQVHAERANAQADSFRVQVLQHRYGRKWRERVWRTKSAARASQRRERARKGLEETRSRATSVMTGSRASSVGLDRQQLVGVGNSMFQRTNMNGLRLAGAASERQIAQGIKRPLSSHASNAPTHGGSSHKRQKSTSHVDERGRVSKSTHAEGLKADLLRRSAFLGYSASGPGAALHQRSTTQTNYFRLKALGLGPSPEATDSRGTKRRRSESFELGSKDAGELPAAHSSPSRSIWQPKAMTKMPPPVHTPKKDNGDEALFARLKAARENLAKSAILLKDDVAREQDLRRSLSASQSSNESPSMARARAEARWRASENGGAFGTRIAQEDGPAYRYRESRFVPREHYAKAVERANQFRQSRSREASERGSRFDEFMDDSFASTDNHESHHLQQQLGGGDSRDQTSRTPNGVASTISSIPRWEPPSTTTAPSAAPHVLPRTTWSFADAENQPSGMLEQAILSEGYATPAPQPMFDAVNGRRDLTNLDYTVQPSQVEQTLANSFGASQAFGQASKISSQWSGHTLSLPHVYDSTHAAAEAMSLLSDDGDGPKQPLHMAQFAQAPAINGVAEDTDDAELLDEGEEEEVPDSYQYTNSNMYASNPYSALADEFGADTEEDPEAENQSQSAEGSLESEGEEGAPRAPNGHYIHNGYVDDEEGDGDIEDAEEYDEEEEDYDEEDGLDAAVPARRRQRFVDDEEDEDSDGFEEEEEEEADGNLDPSLGAFRQAPSINPALLAFGGTAEGAIELSD</sequence>